<gene>
    <name evidence="2" type="ORF">GOBAR_AA18858</name>
</gene>
<evidence type="ECO:0000256" key="1">
    <source>
        <dbReference type="SAM" id="Phobius"/>
    </source>
</evidence>
<dbReference type="AlphaFoldDB" id="A0A2P5XEN3"/>
<organism evidence="2 3">
    <name type="scientific">Gossypium barbadense</name>
    <name type="common">Sea Island cotton</name>
    <name type="synonym">Hibiscus barbadensis</name>
    <dbReference type="NCBI Taxonomy" id="3634"/>
    <lineage>
        <taxon>Eukaryota</taxon>
        <taxon>Viridiplantae</taxon>
        <taxon>Streptophyta</taxon>
        <taxon>Embryophyta</taxon>
        <taxon>Tracheophyta</taxon>
        <taxon>Spermatophyta</taxon>
        <taxon>Magnoliopsida</taxon>
        <taxon>eudicotyledons</taxon>
        <taxon>Gunneridae</taxon>
        <taxon>Pentapetalae</taxon>
        <taxon>rosids</taxon>
        <taxon>malvids</taxon>
        <taxon>Malvales</taxon>
        <taxon>Malvaceae</taxon>
        <taxon>Malvoideae</taxon>
        <taxon>Gossypium</taxon>
    </lineage>
</organism>
<evidence type="ECO:0000313" key="3">
    <source>
        <dbReference type="Proteomes" id="UP000239757"/>
    </source>
</evidence>
<name>A0A2P5XEN3_GOSBA</name>
<dbReference type="EMBL" id="KZ665049">
    <property type="protein sequence ID" value="PPS01816.1"/>
    <property type="molecule type" value="Genomic_DNA"/>
</dbReference>
<proteinExistence type="predicted"/>
<dbReference type="Proteomes" id="UP000239757">
    <property type="component" value="Unassembled WGS sequence"/>
</dbReference>
<reference evidence="2 3" key="1">
    <citation type="submission" date="2015-01" db="EMBL/GenBank/DDBJ databases">
        <title>Genome of allotetraploid Gossypium barbadense reveals genomic plasticity and fiber elongation in cotton evolution.</title>
        <authorList>
            <person name="Chen X."/>
            <person name="Liu X."/>
            <person name="Zhao B."/>
            <person name="Zheng H."/>
            <person name="Hu Y."/>
            <person name="Lu G."/>
            <person name="Yang C."/>
            <person name="Chen J."/>
            <person name="Shan C."/>
            <person name="Zhang L."/>
            <person name="Zhou Y."/>
            <person name="Wang L."/>
            <person name="Guo W."/>
            <person name="Bai Y."/>
            <person name="Ruan J."/>
            <person name="Shangguan X."/>
            <person name="Mao Y."/>
            <person name="Jiang J."/>
            <person name="Zhu Y."/>
            <person name="Lei J."/>
            <person name="Kang H."/>
            <person name="Chen S."/>
            <person name="He X."/>
            <person name="Wang R."/>
            <person name="Wang Y."/>
            <person name="Chen J."/>
            <person name="Wang L."/>
            <person name="Yu S."/>
            <person name="Wang B."/>
            <person name="Wei J."/>
            <person name="Song S."/>
            <person name="Lu X."/>
            <person name="Gao Z."/>
            <person name="Gu W."/>
            <person name="Deng X."/>
            <person name="Ma D."/>
            <person name="Wang S."/>
            <person name="Liang W."/>
            <person name="Fang L."/>
            <person name="Cai C."/>
            <person name="Zhu X."/>
            <person name="Zhou B."/>
            <person name="Zhang Y."/>
            <person name="Chen Z."/>
            <person name="Xu S."/>
            <person name="Zhu R."/>
            <person name="Wang S."/>
            <person name="Zhang T."/>
            <person name="Zhao G."/>
        </authorList>
    </citation>
    <scope>NUCLEOTIDE SEQUENCE [LARGE SCALE GENOMIC DNA]</scope>
    <source>
        <strain evidence="3">cv. Xinhai21</strain>
        <tissue evidence="2">Leaf</tissue>
    </source>
</reference>
<protein>
    <submittedName>
        <fullName evidence="2">Uncharacterized protein</fullName>
    </submittedName>
</protein>
<evidence type="ECO:0000313" key="2">
    <source>
        <dbReference type="EMBL" id="PPS01816.1"/>
    </source>
</evidence>
<keyword evidence="1" id="KW-1133">Transmembrane helix</keyword>
<keyword evidence="1" id="KW-0812">Transmembrane</keyword>
<feature type="transmembrane region" description="Helical" evidence="1">
    <location>
        <begin position="31"/>
        <end position="58"/>
    </location>
</feature>
<accession>A0A2P5XEN3</accession>
<keyword evidence="1" id="KW-0472">Membrane</keyword>
<sequence>MGRPPLLLRRPLPPSTPPFGGASLGVLSSSFLLPFSLLSLIFSLWLSLFSSLLPFLFLSLSKARKLEATPPLQSAVRHLILLRLKWPCLVCFFVMMNEGCGWGHGEGARGVRHMGIGRRALAWQPRRWSVMGARARMRRWGANEAERRTWA</sequence>